<evidence type="ECO:0000313" key="3">
    <source>
        <dbReference type="Proteomes" id="UP000285575"/>
    </source>
</evidence>
<accession>A0A437RM93</accession>
<keyword evidence="1" id="KW-1133">Transmembrane helix</keyword>
<keyword evidence="1" id="KW-0472">Membrane</keyword>
<comment type="caution">
    <text evidence="2">The sequence shown here is derived from an EMBL/GenBank/DDBJ whole genome shotgun (WGS) entry which is preliminary data.</text>
</comment>
<reference evidence="2 3" key="1">
    <citation type="submission" date="2019-01" db="EMBL/GenBank/DDBJ databases">
        <authorList>
            <person name="Chen W.-M."/>
        </authorList>
    </citation>
    <scope>NUCLEOTIDE SEQUENCE [LARGE SCALE GENOMIC DNA]</scope>
    <source>
        <strain evidence="2 3">KYPY4</strain>
    </source>
</reference>
<dbReference type="InterPro" id="IPR021313">
    <property type="entry name" value="DUF2909"/>
</dbReference>
<evidence type="ECO:0000256" key="1">
    <source>
        <dbReference type="SAM" id="Phobius"/>
    </source>
</evidence>
<keyword evidence="1 2" id="KW-0812">Transmembrane</keyword>
<organism evidence="2 3">
    <name type="scientific">Rubrivivax rivuli</name>
    <dbReference type="NCBI Taxonomy" id="1862385"/>
    <lineage>
        <taxon>Bacteria</taxon>
        <taxon>Pseudomonadati</taxon>
        <taxon>Pseudomonadota</taxon>
        <taxon>Betaproteobacteria</taxon>
        <taxon>Burkholderiales</taxon>
        <taxon>Sphaerotilaceae</taxon>
        <taxon>Rubrivivax</taxon>
    </lineage>
</organism>
<dbReference type="Proteomes" id="UP000285575">
    <property type="component" value="Unassembled WGS sequence"/>
</dbReference>
<gene>
    <name evidence="2" type="ORF">EOE66_08185</name>
</gene>
<feature type="transmembrane region" description="Helical" evidence="1">
    <location>
        <begin position="6"/>
        <end position="24"/>
    </location>
</feature>
<name>A0A437RM93_9BURK</name>
<proteinExistence type="predicted"/>
<dbReference type="EMBL" id="SACR01000002">
    <property type="protein sequence ID" value="RVU47695.1"/>
    <property type="molecule type" value="Genomic_DNA"/>
</dbReference>
<feature type="transmembrane region" description="Helical" evidence="1">
    <location>
        <begin position="44"/>
        <end position="67"/>
    </location>
</feature>
<dbReference type="RefSeq" id="WP_128228157.1">
    <property type="nucleotide sequence ID" value="NZ_SACR01000002.1"/>
</dbReference>
<protein>
    <submittedName>
        <fullName evidence="2">Twin transmembrane helix small protein</fullName>
    </submittedName>
</protein>
<dbReference type="AlphaFoldDB" id="A0A437RM93"/>
<evidence type="ECO:0000313" key="2">
    <source>
        <dbReference type="EMBL" id="RVU47695.1"/>
    </source>
</evidence>
<keyword evidence="3" id="KW-1185">Reference proteome</keyword>
<sequence>MKTVMVLFLVAVLVALASAGVFMMRRGNDKAADSNRSKHMARALAVRVGLSVALFLLILLSWAMGWVQPTGLPTGR</sequence>
<dbReference type="NCBIfam" id="NF033233">
    <property type="entry name" value="twin_helix"/>
    <property type="match status" value="1"/>
</dbReference>
<dbReference type="Pfam" id="PF11137">
    <property type="entry name" value="DUF2909"/>
    <property type="match status" value="1"/>
</dbReference>